<evidence type="ECO:0000313" key="2">
    <source>
        <dbReference type="Proteomes" id="UP000294616"/>
    </source>
</evidence>
<accession>A0A4R1M501</accession>
<keyword evidence="2" id="KW-1185">Reference proteome</keyword>
<dbReference type="AlphaFoldDB" id="A0A4R1M501"/>
<dbReference type="InterPro" id="IPR010994">
    <property type="entry name" value="RuvA_2-like"/>
</dbReference>
<reference evidence="1 2" key="1">
    <citation type="submission" date="2019-03" db="EMBL/GenBank/DDBJ databases">
        <title>Genomic Encyclopedia of Archaeal and Bacterial Type Strains, Phase II (KMG-II): from individual species to whole genera.</title>
        <authorList>
            <person name="Goeker M."/>
        </authorList>
    </citation>
    <scope>NUCLEOTIDE SEQUENCE [LARGE SCALE GENOMIC DNA]</scope>
    <source>
        <strain evidence="1 2">DSM 22554</strain>
    </source>
</reference>
<dbReference type="SUPFAM" id="SSF47781">
    <property type="entry name" value="RuvA domain 2-like"/>
    <property type="match status" value="1"/>
</dbReference>
<protein>
    <submittedName>
        <fullName evidence="1">Helix-hairpin-helix protein</fullName>
    </submittedName>
</protein>
<dbReference type="EMBL" id="SMGO01000001">
    <property type="protein sequence ID" value="TCK84813.1"/>
    <property type="molecule type" value="Genomic_DNA"/>
</dbReference>
<gene>
    <name evidence="1" type="ORF">C8N28_0107</name>
</gene>
<proteinExistence type="predicted"/>
<dbReference type="OrthoDB" id="9766750at2"/>
<sequence length="678" mass="78471">MHFRYIIYAFVLGQISVKGSFAQQFFDTETIVESIIGEMIEEAEDEFDYSDISERLEFYIRNPIDLNKTDEKELTELYFLSSTQISELLLHRELSGSFISLYELQAIEGFSDQIIQRLLPFVSIRQSVDQSALNFKDGKHDLILRYGRVLEKQKGYLTPERPGQSHYLGTPDRLFVRYRYQLGNKLQFALNMKKDAGEDFFKGDQRSGFDFYSASFFIKDIGKIQNLALGDYSLQLGQGLSLWNGFSFGKGSLVQHVARQNIGLRPYTSANESQYLRGVAATIKFGQIEILPFVSYKKFDGTLSSDSLSFSSIGISGYHRTPAENKNRNSASQLLYGLNVFYNSRNLKVGTMAFQTAFDKPMLPNQQLYNAYAFRGERLTNSSVYYHYTFRNIYAFGESAYSFNSGIGSVNGLIASLSHQLSLVLLHRYYQKDFHSFFSQGFSENTKTINENGLYTGLILNLSPRVEWVGYADYFRFPWMKYQVDGPSSGYDLFSQFVYSPRKTLNITLRYRYRNKEENDALKGPINKLENVVRQQARVEVKYDINDVIQFRNRLELIDYSKGENLKEKGYMAYHDIVFKPLEKAISGNVRIAAFKTDGYNSRIYAFENDVLYGYSSPSYHNTGIRLYTNIRYRLQRNLDFWLRYASFLYADRGISSGLDYIEGNIKSDIRLQLRMQF</sequence>
<evidence type="ECO:0000313" key="1">
    <source>
        <dbReference type="EMBL" id="TCK84813.1"/>
    </source>
</evidence>
<organism evidence="1 2">
    <name type="scientific">Albibacterium bauzanense</name>
    <dbReference type="NCBI Taxonomy" id="653929"/>
    <lineage>
        <taxon>Bacteria</taxon>
        <taxon>Pseudomonadati</taxon>
        <taxon>Bacteroidota</taxon>
        <taxon>Sphingobacteriia</taxon>
        <taxon>Sphingobacteriales</taxon>
        <taxon>Sphingobacteriaceae</taxon>
        <taxon>Albibacterium</taxon>
    </lineage>
</organism>
<name>A0A4R1M501_9SPHI</name>
<dbReference type="RefSeq" id="WP_132220477.1">
    <property type="nucleotide sequence ID" value="NZ_SMGO01000001.1"/>
</dbReference>
<comment type="caution">
    <text evidence="1">The sequence shown here is derived from an EMBL/GenBank/DDBJ whole genome shotgun (WGS) entry which is preliminary data.</text>
</comment>
<dbReference type="Proteomes" id="UP000294616">
    <property type="component" value="Unassembled WGS sequence"/>
</dbReference>